<dbReference type="Pfam" id="PF17194">
    <property type="entry name" value="AbiEi_3_N"/>
    <property type="match status" value="1"/>
</dbReference>
<organism evidence="2 3">
    <name type="scientific">Mesorhizobium plurifarium</name>
    <dbReference type="NCBI Taxonomy" id="69974"/>
    <lineage>
        <taxon>Bacteria</taxon>
        <taxon>Pseudomonadati</taxon>
        <taxon>Pseudomonadota</taxon>
        <taxon>Alphaproteobacteria</taxon>
        <taxon>Hyphomicrobiales</taxon>
        <taxon>Phyllobacteriaceae</taxon>
        <taxon>Mesorhizobium</taxon>
    </lineage>
</organism>
<dbReference type="Pfam" id="PF11459">
    <property type="entry name" value="AbiEi_3"/>
    <property type="match status" value="1"/>
</dbReference>
<evidence type="ECO:0000259" key="1">
    <source>
        <dbReference type="Pfam" id="PF17194"/>
    </source>
</evidence>
<feature type="domain" description="Transcriptional regulator AbiEi antitoxin N-terminal" evidence="1">
    <location>
        <begin position="9"/>
        <end position="103"/>
    </location>
</feature>
<name>A0A090GPS0_MESPL</name>
<dbReference type="EMBL" id="CCNB01000043">
    <property type="protein sequence ID" value="CDX42945.1"/>
    <property type="molecule type" value="Genomic_DNA"/>
</dbReference>
<protein>
    <recommendedName>
        <fullName evidence="1">Transcriptional regulator AbiEi antitoxin N-terminal domain-containing protein</fullName>
    </recommendedName>
</protein>
<gene>
    <name evidence="2" type="ORF">MPLDJ20_60055</name>
</gene>
<sequence length="276" mass="30996">MITMGTLKEDKLKSVLEAVPAGFVVDAPWLEAHGVSRFLTRKYIDSGWLERLERGVFRRPAPQPIPLDWQTCLLSLQHIMNYQIHAGGVTALALQGFSHYLPLGGRARAWLYGDGMPTWLPRLKLDAPLITRGLSLFGDPTLGLTDNKSGDPGTTLPWGWALRLSSPERAIIEALDELPDNESFHNLDMVFEGLATLSPRRLTALLQSCRKIKVIRLFFVFADRHNHAWRQHLNPDEFQFGTGDRALVKGGKIHPRYRIMVPTEFVQAKKDGADGP</sequence>
<proteinExistence type="predicted"/>
<dbReference type="AlphaFoldDB" id="A0A090GPS0"/>
<dbReference type="Proteomes" id="UP000046373">
    <property type="component" value="Unassembled WGS sequence"/>
</dbReference>
<reference evidence="2 3" key="1">
    <citation type="submission" date="2014-08" db="EMBL/GenBank/DDBJ databases">
        <authorList>
            <person name="Moulin Lionel"/>
        </authorList>
    </citation>
    <scope>NUCLEOTIDE SEQUENCE [LARGE SCALE GENOMIC DNA]</scope>
</reference>
<evidence type="ECO:0000313" key="3">
    <source>
        <dbReference type="Proteomes" id="UP000046373"/>
    </source>
</evidence>
<evidence type="ECO:0000313" key="2">
    <source>
        <dbReference type="EMBL" id="CDX42945.1"/>
    </source>
</evidence>
<dbReference type="InterPro" id="IPR021561">
    <property type="entry name" value="AbiEi_3"/>
</dbReference>
<dbReference type="InterPro" id="IPR033455">
    <property type="entry name" value="AbiEi_3_N"/>
</dbReference>
<accession>A0A090GPS0</accession>